<proteinExistence type="predicted"/>
<dbReference type="Proteomes" id="UP000494301">
    <property type="component" value="Unassembled WGS sequence"/>
</dbReference>
<name>A0A6J5IUD5_9BURK</name>
<dbReference type="AlphaFoldDB" id="A0A6J5IUD5"/>
<organism evidence="1 2">
    <name type="scientific">Burkholderia aenigmatica</name>
    <dbReference type="NCBI Taxonomy" id="2015348"/>
    <lineage>
        <taxon>Bacteria</taxon>
        <taxon>Pseudomonadati</taxon>
        <taxon>Pseudomonadota</taxon>
        <taxon>Betaproteobacteria</taxon>
        <taxon>Burkholderiales</taxon>
        <taxon>Burkholderiaceae</taxon>
        <taxon>Burkholderia</taxon>
        <taxon>Burkholderia cepacia complex</taxon>
    </lineage>
</organism>
<sequence length="108" mass="12298">MVLDASTLKNDTLPEKRYTLIVALLNRIRVRARNDLADMFMQPMGAIHKRASDEWEVIQRKQRDQVEDLVVLLNGVADILADEFTNAPPACYRHTPASRCRSLRPAVP</sequence>
<evidence type="ECO:0000313" key="1">
    <source>
        <dbReference type="EMBL" id="CAB3961653.1"/>
    </source>
</evidence>
<protein>
    <submittedName>
        <fullName evidence="1">Transposase</fullName>
    </submittedName>
</protein>
<evidence type="ECO:0000313" key="2">
    <source>
        <dbReference type="Proteomes" id="UP000494301"/>
    </source>
</evidence>
<reference evidence="1 2" key="1">
    <citation type="submission" date="2020-04" db="EMBL/GenBank/DDBJ databases">
        <authorList>
            <person name="Depoorter E."/>
        </authorList>
    </citation>
    <scope>NUCLEOTIDE SEQUENCE [LARGE SCALE GENOMIC DNA]</scope>
    <source>
        <strain evidence="1 2">BCC0217</strain>
    </source>
</reference>
<accession>A0A6J5IUD5</accession>
<dbReference type="EMBL" id="CABWIL020000004">
    <property type="protein sequence ID" value="CAB3961653.1"/>
    <property type="molecule type" value="Genomic_DNA"/>
</dbReference>
<gene>
    <name evidence="1" type="ORF">BLA3211_01326</name>
</gene>